<sequence length="173" mass="17375">MDDDTMQEPGRPDRARRGWARSIALVGGGLVAGGILAGTLTATAATDEGTADDEGAAADCPGGRGSGGPFGDEEALTGDTATSVEEAVLDEYPDATVRWLLTDSDGAYQALVLTADGERLHVELDESFAITDTEAHAAGSGRGPGRGFGHGHGHGGSDEGTTDDGTTDDGSAD</sequence>
<organism evidence="2 3">
    <name type="scientific">Blastococcus tunisiensis</name>
    <dbReference type="NCBI Taxonomy" id="1798228"/>
    <lineage>
        <taxon>Bacteria</taxon>
        <taxon>Bacillati</taxon>
        <taxon>Actinomycetota</taxon>
        <taxon>Actinomycetes</taxon>
        <taxon>Geodermatophilales</taxon>
        <taxon>Geodermatophilaceae</taxon>
        <taxon>Blastococcus</taxon>
    </lineage>
</organism>
<dbReference type="Proteomes" id="UP000198589">
    <property type="component" value="Unassembled WGS sequence"/>
</dbReference>
<evidence type="ECO:0000313" key="2">
    <source>
        <dbReference type="EMBL" id="SFF08180.1"/>
    </source>
</evidence>
<dbReference type="RefSeq" id="WP_092198779.1">
    <property type="nucleotide sequence ID" value="NZ_FOND01000008.1"/>
</dbReference>
<feature type="region of interest" description="Disordered" evidence="1">
    <location>
        <begin position="46"/>
        <end position="77"/>
    </location>
</feature>
<name>A0A1I2FU51_9ACTN</name>
<accession>A0A1I2FU51</accession>
<dbReference type="STRING" id="1798228.SAMN05216574_108206"/>
<feature type="compositionally biased region" description="Acidic residues" evidence="1">
    <location>
        <begin position="160"/>
        <end position="173"/>
    </location>
</feature>
<gene>
    <name evidence="2" type="ORF">SAMN05216574_108206</name>
</gene>
<evidence type="ECO:0000256" key="1">
    <source>
        <dbReference type="SAM" id="MobiDB-lite"/>
    </source>
</evidence>
<feature type="compositionally biased region" description="Gly residues" evidence="1">
    <location>
        <begin position="140"/>
        <end position="150"/>
    </location>
</feature>
<dbReference type="Gene3D" id="3.30.505.20">
    <property type="match status" value="1"/>
</dbReference>
<proteinExistence type="predicted"/>
<dbReference type="AlphaFoldDB" id="A0A1I2FU51"/>
<dbReference type="OrthoDB" id="4947672at2"/>
<feature type="region of interest" description="Disordered" evidence="1">
    <location>
        <begin position="133"/>
        <end position="173"/>
    </location>
</feature>
<dbReference type="EMBL" id="FOND01000008">
    <property type="protein sequence ID" value="SFF08180.1"/>
    <property type="molecule type" value="Genomic_DNA"/>
</dbReference>
<reference evidence="3" key="1">
    <citation type="submission" date="2016-10" db="EMBL/GenBank/DDBJ databases">
        <authorList>
            <person name="Varghese N."/>
            <person name="Submissions S."/>
        </authorList>
    </citation>
    <scope>NUCLEOTIDE SEQUENCE [LARGE SCALE GENOMIC DNA]</scope>
    <source>
        <strain evidence="3">DSM 46838</strain>
    </source>
</reference>
<protein>
    <submittedName>
        <fullName evidence="2">Uncharacterized protein</fullName>
    </submittedName>
</protein>
<keyword evidence="3" id="KW-1185">Reference proteome</keyword>
<evidence type="ECO:0000313" key="3">
    <source>
        <dbReference type="Proteomes" id="UP000198589"/>
    </source>
</evidence>